<feature type="domain" description="PAS" evidence="12">
    <location>
        <begin position="261"/>
        <end position="331"/>
    </location>
</feature>
<dbReference type="GO" id="GO:0000155">
    <property type="term" value="F:phosphorelay sensor kinase activity"/>
    <property type="evidence" value="ECO:0007669"/>
    <property type="project" value="InterPro"/>
</dbReference>
<dbReference type="SUPFAM" id="SSF55874">
    <property type="entry name" value="ATPase domain of HSP90 chaperone/DNA topoisomerase II/histidine kinase"/>
    <property type="match status" value="1"/>
</dbReference>
<feature type="domain" description="PAS" evidence="12">
    <location>
        <begin position="16"/>
        <end position="71"/>
    </location>
</feature>
<dbReference type="PROSITE" id="PS50113">
    <property type="entry name" value="PAC"/>
    <property type="match status" value="1"/>
</dbReference>
<dbReference type="GO" id="GO:0005524">
    <property type="term" value="F:ATP binding"/>
    <property type="evidence" value="ECO:0007669"/>
    <property type="project" value="UniProtKB-KW"/>
</dbReference>
<dbReference type="InterPro" id="IPR035965">
    <property type="entry name" value="PAS-like_dom_sf"/>
</dbReference>
<dbReference type="AlphaFoldDB" id="A0A1M7Y7X6"/>
<dbReference type="SMART" id="SM00388">
    <property type="entry name" value="HisKA"/>
    <property type="match status" value="1"/>
</dbReference>
<dbReference type="InterPro" id="IPR005467">
    <property type="entry name" value="His_kinase_dom"/>
</dbReference>
<keyword evidence="15" id="KW-1185">Reference proteome</keyword>
<evidence type="ECO:0000256" key="9">
    <source>
        <dbReference type="PROSITE-ProRule" id="PRU00169"/>
    </source>
</evidence>
<proteinExistence type="predicted"/>
<dbReference type="InterPro" id="IPR036097">
    <property type="entry name" value="HisK_dim/P_sf"/>
</dbReference>
<evidence type="ECO:0000256" key="3">
    <source>
        <dbReference type="ARBA" id="ARBA00022553"/>
    </source>
</evidence>
<dbReference type="Pfam" id="PF02518">
    <property type="entry name" value="HATPase_c"/>
    <property type="match status" value="1"/>
</dbReference>
<dbReference type="Gene3D" id="1.10.287.130">
    <property type="match status" value="1"/>
</dbReference>
<dbReference type="SMART" id="SM00086">
    <property type="entry name" value="PAC"/>
    <property type="match status" value="3"/>
</dbReference>
<keyword evidence="6" id="KW-0418">Kinase</keyword>
<dbReference type="InterPro" id="IPR036890">
    <property type="entry name" value="HATPase_C_sf"/>
</dbReference>
<dbReference type="EC" id="2.7.13.3" evidence="2"/>
<dbReference type="SMART" id="SM00091">
    <property type="entry name" value="PAS"/>
    <property type="match status" value="4"/>
</dbReference>
<keyword evidence="5" id="KW-0547">Nucleotide-binding</keyword>
<evidence type="ECO:0000256" key="6">
    <source>
        <dbReference type="ARBA" id="ARBA00022777"/>
    </source>
</evidence>
<dbReference type="NCBIfam" id="TIGR00229">
    <property type="entry name" value="sensory_box"/>
    <property type="match status" value="4"/>
</dbReference>
<evidence type="ECO:0000256" key="2">
    <source>
        <dbReference type="ARBA" id="ARBA00012438"/>
    </source>
</evidence>
<dbReference type="InterPro" id="IPR000700">
    <property type="entry name" value="PAS-assoc_C"/>
</dbReference>
<evidence type="ECO:0000259" key="13">
    <source>
        <dbReference type="PROSITE" id="PS50113"/>
    </source>
</evidence>
<dbReference type="RefSeq" id="WP_073613735.1">
    <property type="nucleotide sequence ID" value="NZ_FRFE01000011.1"/>
</dbReference>
<evidence type="ECO:0000313" key="15">
    <source>
        <dbReference type="Proteomes" id="UP000184603"/>
    </source>
</evidence>
<organism evidence="14 15">
    <name type="scientific">Desulfopila aestuarii DSM 18488</name>
    <dbReference type="NCBI Taxonomy" id="1121416"/>
    <lineage>
        <taxon>Bacteria</taxon>
        <taxon>Pseudomonadati</taxon>
        <taxon>Thermodesulfobacteriota</taxon>
        <taxon>Desulfobulbia</taxon>
        <taxon>Desulfobulbales</taxon>
        <taxon>Desulfocapsaceae</taxon>
        <taxon>Desulfopila</taxon>
    </lineage>
</organism>
<dbReference type="CDD" id="cd00130">
    <property type="entry name" value="PAS"/>
    <property type="match status" value="4"/>
</dbReference>
<evidence type="ECO:0000256" key="5">
    <source>
        <dbReference type="ARBA" id="ARBA00022741"/>
    </source>
</evidence>
<dbReference type="SMART" id="SM00387">
    <property type="entry name" value="HATPase_c"/>
    <property type="match status" value="1"/>
</dbReference>
<dbReference type="Pfam" id="PF00989">
    <property type="entry name" value="PAS"/>
    <property type="match status" value="2"/>
</dbReference>
<dbReference type="SUPFAM" id="SSF52172">
    <property type="entry name" value="CheY-like"/>
    <property type="match status" value="1"/>
</dbReference>
<evidence type="ECO:0000259" key="11">
    <source>
        <dbReference type="PROSITE" id="PS50110"/>
    </source>
</evidence>
<evidence type="ECO:0000256" key="4">
    <source>
        <dbReference type="ARBA" id="ARBA00022679"/>
    </source>
</evidence>
<keyword evidence="7" id="KW-0067">ATP-binding</keyword>
<dbReference type="SUPFAM" id="SSF55785">
    <property type="entry name" value="PYP-like sensor domain (PAS domain)"/>
    <property type="match status" value="4"/>
</dbReference>
<keyword evidence="3 9" id="KW-0597">Phosphoprotein</keyword>
<feature type="modified residue" description="4-aspartylphosphate" evidence="9">
    <location>
        <position position="818"/>
    </location>
</feature>
<dbReference type="SUPFAM" id="SSF47384">
    <property type="entry name" value="Homodimeric domain of signal transducing histidine kinase"/>
    <property type="match status" value="1"/>
</dbReference>
<feature type="domain" description="PAS" evidence="12">
    <location>
        <begin position="383"/>
        <end position="425"/>
    </location>
</feature>
<evidence type="ECO:0000256" key="1">
    <source>
        <dbReference type="ARBA" id="ARBA00000085"/>
    </source>
</evidence>
<feature type="domain" description="PAC" evidence="13">
    <location>
        <begin position="335"/>
        <end position="386"/>
    </location>
</feature>
<evidence type="ECO:0000256" key="8">
    <source>
        <dbReference type="ARBA" id="ARBA00023012"/>
    </source>
</evidence>
<dbReference type="Pfam" id="PF00512">
    <property type="entry name" value="HisKA"/>
    <property type="match status" value="1"/>
</dbReference>
<feature type="domain" description="Histidine kinase" evidence="10">
    <location>
        <begin position="525"/>
        <end position="747"/>
    </location>
</feature>
<dbReference type="EMBL" id="FRFE01000011">
    <property type="protein sequence ID" value="SHO48735.1"/>
    <property type="molecule type" value="Genomic_DNA"/>
</dbReference>
<dbReference type="OrthoDB" id="9806821at2"/>
<evidence type="ECO:0000259" key="10">
    <source>
        <dbReference type="PROSITE" id="PS50109"/>
    </source>
</evidence>
<feature type="domain" description="Response regulatory" evidence="11">
    <location>
        <begin position="768"/>
        <end position="883"/>
    </location>
</feature>
<accession>A0A1M7Y7X6</accession>
<dbReference type="InterPro" id="IPR001789">
    <property type="entry name" value="Sig_transdc_resp-reg_receiver"/>
</dbReference>
<dbReference type="PRINTS" id="PR00344">
    <property type="entry name" value="BCTRLSENSOR"/>
</dbReference>
<dbReference type="Gene3D" id="3.30.450.20">
    <property type="entry name" value="PAS domain"/>
    <property type="match status" value="4"/>
</dbReference>
<evidence type="ECO:0000259" key="12">
    <source>
        <dbReference type="PROSITE" id="PS50112"/>
    </source>
</evidence>
<name>A0A1M7Y7X6_9BACT</name>
<sequence>MRKNSAQNDTNSFFASRELCKSLFEHSQEGLFVANAQNTLLEVNQRLCDILGYIRDEMLGLSIRDIVSNEDLADFPLQSDSFQKNHDQPGLCNLRCNRGGSLSAELQIRKLAEDCFLGVVRVVGEQSQIEKQFRESEERFRLLAESSLTGIYLIQDGRFHYTNRAFAHMFGYSVEEVIHDLKMTDLIYLEDRALVLENIRRRVEGEEDSIRYVFRGQHRNGSIIDVEVHGRRIHFDGKPGVIGTLIDITEAKKVEATLRASEERYRALYNENPSMFFTLNTEGIITAVNDFGASQLGYTKEQLLEQPFLSLFHEDDRAAANEGFKNCLQTPGKVYHQQFRKKRQNGSLMWSEEFLRSVKGPAETVQVLVVCQDITKRKQLEESLQISQYIFEQASLGIFLVDGKSQIIDVNEYACRSLGYSKEELCNLSVFDIDPSLSKKQFIELRDESSHLKSTTIETHHRRKNGEIFPVQIFMSPLPYNNEKIRVSFVQDISEREQARIEQEKLENQLKQVQKLEAIGKLAGGIAHDLNNLLTPILGYGELLTLDENIPDEAKDKLAHMNKAATGAKDLVKQLLAFSRKQILEYQSLDINKIIDDFEELIRRTVRENIKISIFKSANIKPALADKGQIEQVLMNLIVNASDAMPNGGKLSIETKMAKLDEVYTATHADVIPGHYVMLVVSDTGVGMDEETISKIFEPFFSTKGDLGTGLGLATVYGIVKQHKGSTWVYSEPGVGTTFKIYLPVATQTVELSKPKQEIQSSTHGTETILLVEDNEAVRTTVYDILKDHGYQVIAVEDGKTALETVATGIDLDMLLTDVVMPDMNGKELYSLISEKHPSIRVLYMSGYTDNIIVDYGMLEDGIHFIQKPFNSLSILQKVRVVLES</sequence>
<dbReference type="Gene3D" id="3.30.565.10">
    <property type="entry name" value="Histidine kinase-like ATPase, C-terminal domain"/>
    <property type="match status" value="1"/>
</dbReference>
<dbReference type="Gene3D" id="3.40.50.2300">
    <property type="match status" value="1"/>
</dbReference>
<dbReference type="SMART" id="SM00448">
    <property type="entry name" value="REC"/>
    <property type="match status" value="1"/>
</dbReference>
<evidence type="ECO:0000313" key="14">
    <source>
        <dbReference type="EMBL" id="SHO48735.1"/>
    </source>
</evidence>
<dbReference type="InterPro" id="IPR001610">
    <property type="entry name" value="PAC"/>
</dbReference>
<keyword evidence="8" id="KW-0902">Two-component regulatory system</keyword>
<dbReference type="Pfam" id="PF13188">
    <property type="entry name" value="PAS_8"/>
    <property type="match status" value="1"/>
</dbReference>
<dbReference type="PANTHER" id="PTHR43065">
    <property type="entry name" value="SENSOR HISTIDINE KINASE"/>
    <property type="match status" value="1"/>
</dbReference>
<keyword evidence="4" id="KW-0808">Transferase</keyword>
<dbReference type="InterPro" id="IPR003661">
    <property type="entry name" value="HisK_dim/P_dom"/>
</dbReference>
<reference evidence="14 15" key="1">
    <citation type="submission" date="2016-12" db="EMBL/GenBank/DDBJ databases">
        <authorList>
            <person name="Song W.-J."/>
            <person name="Kurnit D.M."/>
        </authorList>
    </citation>
    <scope>NUCLEOTIDE SEQUENCE [LARGE SCALE GENOMIC DNA]</scope>
    <source>
        <strain evidence="14 15">DSM 18488</strain>
    </source>
</reference>
<dbReference type="InterPro" id="IPR000014">
    <property type="entry name" value="PAS"/>
</dbReference>
<dbReference type="PROSITE" id="PS50109">
    <property type="entry name" value="HIS_KIN"/>
    <property type="match status" value="1"/>
</dbReference>
<dbReference type="InterPro" id="IPR004358">
    <property type="entry name" value="Sig_transdc_His_kin-like_C"/>
</dbReference>
<feature type="domain" description="PAS" evidence="12">
    <location>
        <begin position="156"/>
        <end position="206"/>
    </location>
</feature>
<dbReference type="CDD" id="cd00082">
    <property type="entry name" value="HisKA"/>
    <property type="match status" value="1"/>
</dbReference>
<dbReference type="PROSITE" id="PS50112">
    <property type="entry name" value="PAS"/>
    <property type="match status" value="4"/>
</dbReference>
<dbReference type="Pfam" id="PF13426">
    <property type="entry name" value="PAS_9"/>
    <property type="match status" value="1"/>
</dbReference>
<dbReference type="GO" id="GO:0006355">
    <property type="term" value="P:regulation of DNA-templated transcription"/>
    <property type="evidence" value="ECO:0007669"/>
    <property type="project" value="InterPro"/>
</dbReference>
<gene>
    <name evidence="14" type="ORF">SAMN02745220_02438</name>
</gene>
<dbReference type="PANTHER" id="PTHR43065:SF42">
    <property type="entry name" value="TWO-COMPONENT SENSOR PPRA"/>
    <property type="match status" value="1"/>
</dbReference>
<dbReference type="PROSITE" id="PS50110">
    <property type="entry name" value="RESPONSE_REGULATORY"/>
    <property type="match status" value="1"/>
</dbReference>
<dbReference type="Proteomes" id="UP000184603">
    <property type="component" value="Unassembled WGS sequence"/>
</dbReference>
<protein>
    <recommendedName>
        <fullName evidence="2">histidine kinase</fullName>
        <ecNumber evidence="2">2.7.13.3</ecNumber>
    </recommendedName>
</protein>
<dbReference type="STRING" id="1121416.SAMN02745220_02438"/>
<dbReference type="Pfam" id="PF00072">
    <property type="entry name" value="Response_reg"/>
    <property type="match status" value="1"/>
</dbReference>
<evidence type="ECO:0000256" key="7">
    <source>
        <dbReference type="ARBA" id="ARBA00022840"/>
    </source>
</evidence>
<dbReference type="InterPro" id="IPR003594">
    <property type="entry name" value="HATPase_dom"/>
</dbReference>
<dbReference type="InterPro" id="IPR011006">
    <property type="entry name" value="CheY-like_superfamily"/>
</dbReference>
<comment type="catalytic activity">
    <reaction evidence="1">
        <text>ATP + protein L-histidine = ADP + protein N-phospho-L-histidine.</text>
        <dbReference type="EC" id="2.7.13.3"/>
    </reaction>
</comment>
<dbReference type="InterPro" id="IPR013767">
    <property type="entry name" value="PAS_fold"/>
</dbReference>